<dbReference type="InterPro" id="IPR050612">
    <property type="entry name" value="Prok_Mopterin_Oxidored"/>
</dbReference>
<feature type="domain" description="4Fe-4S Mo/W bis-MGD-type" evidence="9">
    <location>
        <begin position="61"/>
        <end position="135"/>
    </location>
</feature>
<dbReference type="Gene3D" id="2.40.40.20">
    <property type="match status" value="1"/>
</dbReference>
<dbReference type="SUPFAM" id="SSF50692">
    <property type="entry name" value="ADC-like"/>
    <property type="match status" value="1"/>
</dbReference>
<reference evidence="11" key="1">
    <citation type="submission" date="2020-06" db="EMBL/GenBank/DDBJ databases">
        <title>Draft genomic sequecing of Geomonas sp. Red745.</title>
        <authorList>
            <person name="Itoh H."/>
            <person name="Xu Z.X."/>
            <person name="Ushijima N."/>
            <person name="Masuda Y."/>
            <person name="Shiratori Y."/>
            <person name="Senoo K."/>
        </authorList>
    </citation>
    <scope>NUCLEOTIDE SEQUENCE [LARGE SCALE GENOMIC DNA]</scope>
    <source>
        <strain evidence="11">Red745</strain>
    </source>
</reference>
<dbReference type="Pfam" id="PF04879">
    <property type="entry name" value="Molybdop_Fe4S4"/>
    <property type="match status" value="1"/>
</dbReference>
<evidence type="ECO:0000313" key="10">
    <source>
        <dbReference type="EMBL" id="GFO68681.1"/>
    </source>
</evidence>
<dbReference type="RefSeq" id="WP_183361234.1">
    <property type="nucleotide sequence ID" value="NZ_BLXZ01000004.1"/>
</dbReference>
<dbReference type="EMBL" id="BLXZ01000004">
    <property type="protein sequence ID" value="GFO68681.1"/>
    <property type="molecule type" value="Genomic_DNA"/>
</dbReference>
<dbReference type="InterPro" id="IPR006311">
    <property type="entry name" value="TAT_signal"/>
</dbReference>
<evidence type="ECO:0000256" key="5">
    <source>
        <dbReference type="ARBA" id="ARBA00022729"/>
    </source>
</evidence>
<dbReference type="Pfam" id="PF01568">
    <property type="entry name" value="Molydop_binding"/>
    <property type="match status" value="1"/>
</dbReference>
<dbReference type="PROSITE" id="PS51669">
    <property type="entry name" value="4FE4S_MOW_BIS_MGD"/>
    <property type="match status" value="1"/>
</dbReference>
<dbReference type="Proteomes" id="UP000587586">
    <property type="component" value="Unassembled WGS sequence"/>
</dbReference>
<evidence type="ECO:0000256" key="4">
    <source>
        <dbReference type="ARBA" id="ARBA00022723"/>
    </source>
</evidence>
<keyword evidence="3" id="KW-0500">Molybdenum</keyword>
<evidence type="ECO:0000256" key="1">
    <source>
        <dbReference type="ARBA" id="ARBA00010312"/>
    </source>
</evidence>
<evidence type="ECO:0000313" key="11">
    <source>
        <dbReference type="Proteomes" id="UP000587586"/>
    </source>
</evidence>
<keyword evidence="5" id="KW-0732">Signal</keyword>
<comment type="similarity">
    <text evidence="1">Belongs to the prokaryotic molybdopterin-containing oxidoreductase family.</text>
</comment>
<gene>
    <name evidence="10" type="ORF">GMLC_22600</name>
</gene>
<keyword evidence="2" id="KW-0004">4Fe-4S</keyword>
<evidence type="ECO:0000256" key="2">
    <source>
        <dbReference type="ARBA" id="ARBA00022485"/>
    </source>
</evidence>
<dbReference type="GO" id="GO:0016491">
    <property type="term" value="F:oxidoreductase activity"/>
    <property type="evidence" value="ECO:0007669"/>
    <property type="project" value="UniProtKB-KW"/>
</dbReference>
<dbReference type="AlphaFoldDB" id="A0A6V8N859"/>
<keyword evidence="6" id="KW-0560">Oxidoreductase</keyword>
<dbReference type="PROSITE" id="PS51318">
    <property type="entry name" value="TAT"/>
    <property type="match status" value="1"/>
</dbReference>
<proteinExistence type="inferred from homology"/>
<dbReference type="Gene3D" id="3.40.228.10">
    <property type="entry name" value="Dimethylsulfoxide Reductase, domain 2"/>
    <property type="match status" value="1"/>
</dbReference>
<keyword evidence="4" id="KW-0479">Metal-binding</keyword>
<name>A0A6V8N859_9BACT</name>
<dbReference type="InterPro" id="IPR006657">
    <property type="entry name" value="MoPterin_dinucl-bd_dom"/>
</dbReference>
<accession>A0A6V8N859</accession>
<protein>
    <submittedName>
        <fullName evidence="10">Tetrathionate reductase subunit A</fullName>
    </submittedName>
</protein>
<comment type="caution">
    <text evidence="10">The sequence shown here is derived from an EMBL/GenBank/DDBJ whole genome shotgun (WGS) entry which is preliminary data.</text>
</comment>
<evidence type="ECO:0000256" key="7">
    <source>
        <dbReference type="ARBA" id="ARBA00023004"/>
    </source>
</evidence>
<dbReference type="Gene3D" id="3.40.50.740">
    <property type="match status" value="1"/>
</dbReference>
<dbReference type="GO" id="GO:0046872">
    <property type="term" value="F:metal ion binding"/>
    <property type="evidence" value="ECO:0007669"/>
    <property type="project" value="UniProtKB-KW"/>
</dbReference>
<dbReference type="GO" id="GO:0051539">
    <property type="term" value="F:4 iron, 4 sulfur cluster binding"/>
    <property type="evidence" value="ECO:0007669"/>
    <property type="project" value="UniProtKB-KW"/>
</dbReference>
<keyword evidence="7" id="KW-0408">Iron</keyword>
<evidence type="ECO:0000256" key="3">
    <source>
        <dbReference type="ARBA" id="ARBA00022505"/>
    </source>
</evidence>
<dbReference type="InterPro" id="IPR009010">
    <property type="entry name" value="Asp_de-COase-like_dom_sf"/>
</dbReference>
<dbReference type="InterPro" id="IPR006963">
    <property type="entry name" value="Mopterin_OxRdtase_4Fe-4S_dom"/>
</dbReference>
<evidence type="ECO:0000256" key="6">
    <source>
        <dbReference type="ARBA" id="ARBA00023002"/>
    </source>
</evidence>
<organism evidence="10 11">
    <name type="scientific">Geomonas limicola</name>
    <dbReference type="NCBI Taxonomy" id="2740186"/>
    <lineage>
        <taxon>Bacteria</taxon>
        <taxon>Pseudomonadati</taxon>
        <taxon>Thermodesulfobacteriota</taxon>
        <taxon>Desulfuromonadia</taxon>
        <taxon>Geobacterales</taxon>
        <taxon>Geobacteraceae</taxon>
        <taxon>Geomonas</taxon>
    </lineage>
</organism>
<dbReference type="InterPro" id="IPR006656">
    <property type="entry name" value="Mopterin_OxRdtase"/>
</dbReference>
<keyword evidence="11" id="KW-1185">Reference proteome</keyword>
<dbReference type="GO" id="GO:0043546">
    <property type="term" value="F:molybdopterin cofactor binding"/>
    <property type="evidence" value="ECO:0007669"/>
    <property type="project" value="InterPro"/>
</dbReference>
<dbReference type="SMART" id="SM00926">
    <property type="entry name" value="Molybdop_Fe4S4"/>
    <property type="match status" value="1"/>
</dbReference>
<evidence type="ECO:0000259" key="9">
    <source>
        <dbReference type="PROSITE" id="PS51669"/>
    </source>
</evidence>
<dbReference type="PANTHER" id="PTHR43742:SF9">
    <property type="entry name" value="TETRATHIONATE REDUCTASE SUBUNIT A"/>
    <property type="match status" value="1"/>
</dbReference>
<sequence>MNIFSALESSVLKLSRRNFLTYASVSTATLLAARSQAEAARQWLDPRRVQATPASPGDRGTRTVYSACLGCNARCGTRMTVQDGKLATIAGNPYHPYNMRFDPLEYHTPVRESLQTPASVCGKAHDAPNYVNNPYRLVRPLKRSGPRGSGQFEPIEWDRMIEEIVQGGKLFAHVGEERRVPGLAELNSDRPIDPKAPELGPVRNGFVFIAGRDQSGRQEFTSRFVKEAMGSVNRVGHTDICGLGFRMGNFALTEKKEVELKADPLSAEYLLLFGANIYEATQPGINTYGALVASRSAAGKTRFTVIDPRATNASAHAEDWIAIKPGQDGAFAMGMVRWMMENDRCHTAYLSAPNPKAAAKVGHGSYSNATHLVVVEPGHRQEHRFLRMSDLNPALTGEQASAYVVLGAEDKPFPFDAVESAQLDREATLVGPNGSTIRVKTSFRLLAESARRFTLEQYAASAGVTPEQIVRVAREFTSHGTRAAVCQYHGAGNYASGVHAAYSVAVLNALIGSVDRKGGYLKGSGAAGSWNQGSFDLKAFPSQLKAKGVMLSREGASYEKSSEYRRKKEAGGSGYPARRPWFPFTLGGLCVETLSGIDQGYPYACQVLFSYFFNPVYSIPGGQRFASTLKDPAKVPLHVSIDVCINESNLYADYIVPDITYPEGHYAFLTPHAPALKFTAVRTPAIEPITGKTKDGRSYGLETFLIDLALRAKLPGFGAGAIPSGDGKLHPLTTGEDYYLRGIANLAESAKLPEASPEEVSFVEQNYPVARFKAMLSESQWKRTCYLLARGGAFTGRYRDDFQGENHKAGVKRVALYNEELATCRNFRSGALIPGVATYLPPEDAAGNVLERADSDYPFALVTHKMNLHAQSRTTSHRWSMEVFPENYVVMHRDDAARLKILDGEKVRLISSSSPQGVTGKVRVSTLVRRGCLAVSFHYGHTQMGASSLPVRSADQVFLGKDVAGPQGLKGDPRLGTGILPNDLGRMDEALGGLPLVDVVAGIPDFSSTRVRVEKLSS</sequence>
<dbReference type="PANTHER" id="PTHR43742">
    <property type="entry name" value="TRIMETHYLAMINE-N-OXIDE REDUCTASE"/>
    <property type="match status" value="1"/>
</dbReference>
<dbReference type="Gene3D" id="3.30.200.210">
    <property type="match status" value="1"/>
</dbReference>
<keyword evidence="8" id="KW-0411">Iron-sulfur</keyword>
<evidence type="ECO:0000256" key="8">
    <source>
        <dbReference type="ARBA" id="ARBA00023014"/>
    </source>
</evidence>
<dbReference type="Pfam" id="PF00384">
    <property type="entry name" value="Molybdopterin"/>
    <property type="match status" value="1"/>
</dbReference>
<dbReference type="SUPFAM" id="SSF53706">
    <property type="entry name" value="Formate dehydrogenase/DMSO reductase, domains 1-3"/>
    <property type="match status" value="1"/>
</dbReference>